<sequence length="215" mass="23668">MRFSKVNYFFCVLLGTMLLSCSPEDGTDGVPGLSNLTILNDEPSGANCENGGVRIENGLDLNSNAILETSEVLTTTFLCDGFNSDYQDETRLVLFSNGSGASGTSSVEGRKMGEIIKFDKRNWENASSIYYVAWIYSENSNNSCFVELFNETDGEVIANSVLTNNSTNYPGILMISENIISSIPEKEIDISLRLRSENEGTTVYMGRKAELVIKR</sequence>
<feature type="domain" description="DUF7151" evidence="1">
    <location>
        <begin position="36"/>
        <end position="79"/>
    </location>
</feature>
<dbReference type="PROSITE" id="PS51257">
    <property type="entry name" value="PROKAR_LIPOPROTEIN"/>
    <property type="match status" value="1"/>
</dbReference>
<dbReference type="Proteomes" id="UP000198521">
    <property type="component" value="Unassembled WGS sequence"/>
</dbReference>
<evidence type="ECO:0000313" key="3">
    <source>
        <dbReference type="Proteomes" id="UP000198521"/>
    </source>
</evidence>
<gene>
    <name evidence="2" type="ORF">SAMN04487910_3349</name>
</gene>
<dbReference type="InterPro" id="IPR055575">
    <property type="entry name" value="DUF7151"/>
</dbReference>
<keyword evidence="3" id="KW-1185">Reference proteome</keyword>
<organism evidence="2 3">
    <name type="scientific">Aquimarina amphilecti</name>
    <dbReference type="NCBI Taxonomy" id="1038014"/>
    <lineage>
        <taxon>Bacteria</taxon>
        <taxon>Pseudomonadati</taxon>
        <taxon>Bacteroidota</taxon>
        <taxon>Flavobacteriia</taxon>
        <taxon>Flavobacteriales</taxon>
        <taxon>Flavobacteriaceae</taxon>
        <taxon>Aquimarina</taxon>
    </lineage>
</organism>
<evidence type="ECO:0000313" key="2">
    <source>
        <dbReference type="EMBL" id="SEL81808.1"/>
    </source>
</evidence>
<dbReference type="STRING" id="1038014.SAMN04487910_3349"/>
<accession>A0A1H7TAV6</accession>
<name>A0A1H7TAV6_AQUAM</name>
<reference evidence="2 3" key="1">
    <citation type="submission" date="2016-10" db="EMBL/GenBank/DDBJ databases">
        <authorList>
            <person name="de Groot N.N."/>
        </authorList>
    </citation>
    <scope>NUCLEOTIDE SEQUENCE [LARGE SCALE GENOMIC DNA]</scope>
    <source>
        <strain evidence="2 3">DSM 25232</strain>
    </source>
</reference>
<dbReference type="EMBL" id="FOAB01000006">
    <property type="protein sequence ID" value="SEL81808.1"/>
    <property type="molecule type" value="Genomic_DNA"/>
</dbReference>
<dbReference type="OrthoDB" id="676424at2"/>
<proteinExistence type="predicted"/>
<protein>
    <recommendedName>
        <fullName evidence="1">DUF7151 domain-containing protein</fullName>
    </recommendedName>
</protein>
<evidence type="ECO:0000259" key="1">
    <source>
        <dbReference type="Pfam" id="PF23657"/>
    </source>
</evidence>
<dbReference type="Pfam" id="PF23657">
    <property type="entry name" value="DUF7151"/>
    <property type="match status" value="1"/>
</dbReference>
<dbReference type="AlphaFoldDB" id="A0A1H7TAV6"/>
<dbReference type="RefSeq" id="WP_091410584.1">
    <property type="nucleotide sequence ID" value="NZ_FOAB01000006.1"/>
</dbReference>